<evidence type="ECO:0000313" key="3">
    <source>
        <dbReference type="Proteomes" id="UP000887023"/>
    </source>
</evidence>
<gene>
    <name evidence="2" type="ORF">KV203_03090</name>
</gene>
<name>A0ABX8SFE9_9ACTN</name>
<feature type="transmembrane region" description="Helical" evidence="1">
    <location>
        <begin position="35"/>
        <end position="55"/>
    </location>
</feature>
<feature type="transmembrane region" description="Helical" evidence="1">
    <location>
        <begin position="62"/>
        <end position="85"/>
    </location>
</feature>
<keyword evidence="1" id="KW-0812">Transmembrane</keyword>
<accession>A0ABX8SFE9</accession>
<dbReference type="InterPro" id="IPR007165">
    <property type="entry name" value="Phage_holin_4_2"/>
</dbReference>
<sequence length="129" mass="13846">MRAPLLWICNAIAIWLASIWVSGIGILSPAEHGDWGKVIVVLVVAIVFSAVNAVVKPLLTLLSLPLVVLTLGLFLLVINALMLLLTAKLSELTDYGLRVDGFWPAVWGGLVIALVNWVLGAFVPAPARR</sequence>
<dbReference type="RefSeq" id="WP_066466754.1">
    <property type="nucleotide sequence ID" value="NZ_CBCRUZ010000003.1"/>
</dbReference>
<dbReference type="Proteomes" id="UP000887023">
    <property type="component" value="Chromosome"/>
</dbReference>
<dbReference type="PANTHER" id="PTHR37309">
    <property type="entry name" value="SLR0284 PROTEIN"/>
    <property type="match status" value="1"/>
</dbReference>
<reference evidence="2" key="1">
    <citation type="submission" date="2021-07" db="EMBL/GenBank/DDBJ databases">
        <title>Candidatus Kaistella beijingensis sp. nov. isolated from a municipal wastewater treatment plant is involved in sludge foaming.</title>
        <authorList>
            <person name="Song Y."/>
            <person name="Liu S.-J."/>
        </authorList>
    </citation>
    <scope>NUCLEOTIDE SEQUENCE</scope>
    <source>
        <strain evidence="2">DSM 43998</strain>
    </source>
</reference>
<keyword evidence="3" id="KW-1185">Reference proteome</keyword>
<organism evidence="2 3">
    <name type="scientific">Skermania pinensis</name>
    <dbReference type="NCBI Taxonomy" id="39122"/>
    <lineage>
        <taxon>Bacteria</taxon>
        <taxon>Bacillati</taxon>
        <taxon>Actinomycetota</taxon>
        <taxon>Actinomycetes</taxon>
        <taxon>Mycobacteriales</taxon>
        <taxon>Gordoniaceae</taxon>
        <taxon>Skermania</taxon>
    </lineage>
</organism>
<protein>
    <submittedName>
        <fullName evidence="2">Phage holin family protein</fullName>
    </submittedName>
</protein>
<proteinExistence type="predicted"/>
<dbReference type="EMBL" id="CP079105">
    <property type="protein sequence ID" value="QXQ14416.1"/>
    <property type="molecule type" value="Genomic_DNA"/>
</dbReference>
<keyword evidence="1" id="KW-0472">Membrane</keyword>
<feature type="transmembrane region" description="Helical" evidence="1">
    <location>
        <begin position="105"/>
        <end position="125"/>
    </location>
</feature>
<feature type="transmembrane region" description="Helical" evidence="1">
    <location>
        <begin position="7"/>
        <end position="29"/>
    </location>
</feature>
<keyword evidence="1" id="KW-1133">Transmembrane helix</keyword>
<dbReference type="Pfam" id="PF04020">
    <property type="entry name" value="Phage_holin_4_2"/>
    <property type="match status" value="1"/>
</dbReference>
<dbReference type="PANTHER" id="PTHR37309:SF1">
    <property type="entry name" value="SLR0284 PROTEIN"/>
    <property type="match status" value="1"/>
</dbReference>
<evidence type="ECO:0000256" key="1">
    <source>
        <dbReference type="SAM" id="Phobius"/>
    </source>
</evidence>
<evidence type="ECO:0000313" key="2">
    <source>
        <dbReference type="EMBL" id="QXQ14416.1"/>
    </source>
</evidence>